<gene>
    <name evidence="1" type="ORF">TRFO_11345</name>
</gene>
<reference evidence="1" key="1">
    <citation type="submission" date="2016-10" db="EMBL/GenBank/DDBJ databases">
        <authorList>
            <person name="Benchimol M."/>
            <person name="Almeida L.G."/>
            <person name="Vasconcelos A.T."/>
            <person name="Perreira-Neves A."/>
            <person name="Rosa I.A."/>
            <person name="Tasca T."/>
            <person name="Bogo M.R."/>
            <person name="de Souza W."/>
        </authorList>
    </citation>
    <scope>NUCLEOTIDE SEQUENCE [LARGE SCALE GENOMIC DNA]</scope>
    <source>
        <strain evidence="1">K</strain>
    </source>
</reference>
<dbReference type="Proteomes" id="UP000179807">
    <property type="component" value="Unassembled WGS sequence"/>
</dbReference>
<accession>A0A1J4J5Z6</accession>
<protein>
    <submittedName>
        <fullName evidence="1">Uncharacterized protein</fullName>
    </submittedName>
</protein>
<dbReference type="AlphaFoldDB" id="A0A1J4J5Z6"/>
<dbReference type="RefSeq" id="XP_068347226.1">
    <property type="nucleotide sequence ID" value="XM_068495989.1"/>
</dbReference>
<sequence>MILANQAELHAMENAASDVSGNISRVILHPSVFIALRMSEPTTIRFMVANIGTLLSLTFSENVSSAESTSSFEILLMMIPEITSALIGDGIFYNFVNKLLSFDQNDSVIGRLSNLTFKLIESGLPGSLDSCGFLFKLLKYADNTSVTDLFVGLLEVNQEFEMVQRWMANRCFSNLIINHLKELEIENVSNNQFMSVEIEKLCSFYEMIEMGIKNPILNHSFKGKDIIESLSYKQELVCFAEEQRWKAIIALTNSISNKSGIDQLKPLILLAKKFLMALVSDNSSALRNQPLQNSPSNSTENPQPHVYHLQIINFLQITLPNSYDSEIIQNLLTILKKFPNCSYFHLEIINFIRQAMKDKLVDDKTLKIIAKYVVSRVQETTQGSVAHATAMKLFIDVSKFVKKHRKAKKATEKVEGFEKYAKVQLKSYLKMMDAEYGKEPRKFSLFNKV</sequence>
<dbReference type="VEuPathDB" id="TrichDB:TRFO_11345"/>
<evidence type="ECO:0000313" key="1">
    <source>
        <dbReference type="EMBL" id="OHS94089.1"/>
    </source>
</evidence>
<dbReference type="GeneID" id="94830693"/>
<comment type="caution">
    <text evidence="1">The sequence shown here is derived from an EMBL/GenBank/DDBJ whole genome shotgun (WGS) entry which is preliminary data.</text>
</comment>
<organism evidence="1 2">
    <name type="scientific">Tritrichomonas foetus</name>
    <dbReference type="NCBI Taxonomy" id="1144522"/>
    <lineage>
        <taxon>Eukaryota</taxon>
        <taxon>Metamonada</taxon>
        <taxon>Parabasalia</taxon>
        <taxon>Tritrichomonadida</taxon>
        <taxon>Tritrichomonadidae</taxon>
        <taxon>Tritrichomonas</taxon>
    </lineage>
</organism>
<dbReference type="EMBL" id="MLAK01001348">
    <property type="protein sequence ID" value="OHS94089.1"/>
    <property type="molecule type" value="Genomic_DNA"/>
</dbReference>
<proteinExistence type="predicted"/>
<name>A0A1J4J5Z6_9EUKA</name>
<keyword evidence="2" id="KW-1185">Reference proteome</keyword>
<evidence type="ECO:0000313" key="2">
    <source>
        <dbReference type="Proteomes" id="UP000179807"/>
    </source>
</evidence>